<comment type="caution">
    <text evidence="12">The sequence shown here is derived from an EMBL/GenBank/DDBJ whole genome shotgun (WGS) entry which is preliminary data.</text>
</comment>
<evidence type="ECO:0000256" key="6">
    <source>
        <dbReference type="ARBA" id="ARBA00022692"/>
    </source>
</evidence>
<feature type="transmembrane region" description="Helical" evidence="9">
    <location>
        <begin position="80"/>
        <end position="100"/>
    </location>
</feature>
<dbReference type="Gene3D" id="1.10.3720.10">
    <property type="entry name" value="MetI-like"/>
    <property type="match status" value="1"/>
</dbReference>
<evidence type="ECO:0000256" key="4">
    <source>
        <dbReference type="ARBA" id="ARBA00022475"/>
    </source>
</evidence>
<dbReference type="PROSITE" id="PS50928">
    <property type="entry name" value="ABC_TM1"/>
    <property type="match status" value="1"/>
</dbReference>
<dbReference type="EMBL" id="DSKL01000127">
    <property type="protein sequence ID" value="HEH81977.1"/>
    <property type="molecule type" value="Genomic_DNA"/>
</dbReference>
<keyword evidence="7 9" id="KW-1133">Transmembrane helix</keyword>
<dbReference type="PANTHER" id="PTHR30183:SF8">
    <property type="entry name" value="MOLYBDENUM TRANSPORT SYSTEM PERMEASE"/>
    <property type="match status" value="1"/>
</dbReference>
<reference evidence="12" key="1">
    <citation type="journal article" date="2020" name="mSystems">
        <title>Genome- and Community-Level Interaction Insights into Carbon Utilization and Element Cycling Functions of Hydrothermarchaeota in Hydrothermal Sediment.</title>
        <authorList>
            <person name="Zhou Z."/>
            <person name="Liu Y."/>
            <person name="Xu W."/>
            <person name="Pan J."/>
            <person name="Luo Z.H."/>
            <person name="Li M."/>
        </authorList>
    </citation>
    <scope>NUCLEOTIDE SEQUENCE [LARGE SCALE GENOMIC DNA]</scope>
    <source>
        <strain evidence="12">SpSt-246</strain>
    </source>
</reference>
<organism evidence="12">
    <name type="scientific">Thermus islandicus</name>
    <dbReference type="NCBI Taxonomy" id="540988"/>
    <lineage>
        <taxon>Bacteria</taxon>
        <taxon>Thermotogati</taxon>
        <taxon>Deinococcota</taxon>
        <taxon>Deinococci</taxon>
        <taxon>Thermales</taxon>
        <taxon>Thermaceae</taxon>
        <taxon>Thermus</taxon>
    </lineage>
</organism>
<keyword evidence="3 9" id="KW-0813">Transport</keyword>
<dbReference type="NCBIfam" id="TIGR02141">
    <property type="entry name" value="modB_ABC"/>
    <property type="match status" value="1"/>
</dbReference>
<dbReference type="InterPro" id="IPR011867">
    <property type="entry name" value="ModB_ABC"/>
</dbReference>
<dbReference type="InterPro" id="IPR035906">
    <property type="entry name" value="MetI-like_sf"/>
</dbReference>
<evidence type="ECO:0000256" key="10">
    <source>
        <dbReference type="RuleBase" id="RU365097"/>
    </source>
</evidence>
<name>A0A7C2BYZ1_9DEIN</name>
<feature type="transmembrane region" description="Helical" evidence="9">
    <location>
        <begin position="192"/>
        <end position="210"/>
    </location>
</feature>
<keyword evidence="5 10" id="KW-0500">Molybdenum</keyword>
<comment type="similarity">
    <text evidence="2 10">Belongs to the binding-protein-dependent transport system permease family. CysTW subfamily.</text>
</comment>
<sequence length="220" mass="23540">MSETWTVLALSLQLALLTAFLLLPLAGSLAWLTARRTFAGKTLLEALLLLPLTLPPTVLGYYLLLLLGKGGPLARMGLELAFTFPGILLASVLFNLPLAFNTYREAFRALDPTLLETARTLGAGPLKVWRGVVLPLTWPGLLSGTLLAFAHTLGEFGVVLMVGGSIPGETKVASIYLFELTQALRLEEADRLAGLLLALGFGSALALKVLERRWKSGTAS</sequence>
<accession>A0A7C2BYZ1</accession>
<evidence type="ECO:0000256" key="5">
    <source>
        <dbReference type="ARBA" id="ARBA00022505"/>
    </source>
</evidence>
<evidence type="ECO:0000256" key="3">
    <source>
        <dbReference type="ARBA" id="ARBA00022448"/>
    </source>
</evidence>
<comment type="function">
    <text evidence="10">Part of the binding-protein-dependent transport system for molybdenum; probably responsible for the translocation of the substrate across the membrane.</text>
</comment>
<evidence type="ECO:0000259" key="11">
    <source>
        <dbReference type="PROSITE" id="PS50928"/>
    </source>
</evidence>
<dbReference type="GO" id="GO:0005886">
    <property type="term" value="C:plasma membrane"/>
    <property type="evidence" value="ECO:0007669"/>
    <property type="project" value="UniProtKB-SubCell"/>
</dbReference>
<comment type="caution">
    <text evidence="10">Lacks conserved residue(s) required for the propagation of feature annotation.</text>
</comment>
<protein>
    <recommendedName>
        <fullName evidence="10">Molybdenum transport system permease</fullName>
    </recommendedName>
</protein>
<keyword evidence="6 9" id="KW-0812">Transmembrane</keyword>
<dbReference type="PANTHER" id="PTHR30183">
    <property type="entry name" value="MOLYBDENUM TRANSPORT SYSTEM PERMEASE PROTEIN MODB"/>
    <property type="match status" value="1"/>
</dbReference>
<evidence type="ECO:0000256" key="1">
    <source>
        <dbReference type="ARBA" id="ARBA00004651"/>
    </source>
</evidence>
<dbReference type="AlphaFoldDB" id="A0A7C2BYZ1"/>
<dbReference type="InterPro" id="IPR000515">
    <property type="entry name" value="MetI-like"/>
</dbReference>
<keyword evidence="4 10" id="KW-1003">Cell membrane</keyword>
<dbReference type="CDD" id="cd06261">
    <property type="entry name" value="TM_PBP2"/>
    <property type="match status" value="1"/>
</dbReference>
<evidence type="ECO:0000256" key="2">
    <source>
        <dbReference type="ARBA" id="ARBA00007069"/>
    </source>
</evidence>
<dbReference type="GO" id="GO:0015098">
    <property type="term" value="F:molybdate ion transmembrane transporter activity"/>
    <property type="evidence" value="ECO:0007669"/>
    <property type="project" value="UniProtKB-UniRule"/>
</dbReference>
<evidence type="ECO:0000256" key="7">
    <source>
        <dbReference type="ARBA" id="ARBA00022989"/>
    </source>
</evidence>
<feature type="transmembrane region" description="Helical" evidence="9">
    <location>
        <begin position="46"/>
        <end position="68"/>
    </location>
</feature>
<evidence type="ECO:0000313" key="12">
    <source>
        <dbReference type="EMBL" id="HEH81977.1"/>
    </source>
</evidence>
<evidence type="ECO:0000256" key="9">
    <source>
        <dbReference type="RuleBase" id="RU363032"/>
    </source>
</evidence>
<dbReference type="SUPFAM" id="SSF161098">
    <property type="entry name" value="MetI-like"/>
    <property type="match status" value="1"/>
</dbReference>
<gene>
    <name evidence="12" type="primary">modB</name>
    <name evidence="12" type="ORF">ENP73_03015</name>
</gene>
<keyword evidence="8 9" id="KW-0472">Membrane</keyword>
<comment type="subcellular location">
    <subcellularLocation>
        <location evidence="1 9">Cell membrane</location>
        <topology evidence="1 9">Multi-pass membrane protein</topology>
    </subcellularLocation>
</comment>
<evidence type="ECO:0000256" key="8">
    <source>
        <dbReference type="ARBA" id="ARBA00023136"/>
    </source>
</evidence>
<proteinExistence type="inferred from homology"/>
<feature type="domain" description="ABC transmembrane type-1" evidence="11">
    <location>
        <begin position="8"/>
        <end position="207"/>
    </location>
</feature>
<dbReference type="Pfam" id="PF00528">
    <property type="entry name" value="BPD_transp_1"/>
    <property type="match status" value="1"/>
</dbReference>